<keyword evidence="7" id="KW-0261">Viral envelope protein</keyword>
<keyword evidence="2 14" id="KW-0812">Transmembrane</keyword>
<keyword evidence="12" id="KW-0325">Glycoprotein</keyword>
<keyword evidence="9" id="KW-0843">Virulence</keyword>
<keyword evidence="5" id="KW-0946">Virion</keyword>
<evidence type="ECO:0000256" key="4">
    <source>
        <dbReference type="ARBA" id="ARBA00022804"/>
    </source>
</evidence>
<dbReference type="InterPro" id="IPR043607">
    <property type="entry name" value="CoV_S1_C"/>
</dbReference>
<dbReference type="GO" id="GO:0019064">
    <property type="term" value="P:fusion of virus membrane with host plasma membrane"/>
    <property type="evidence" value="ECO:0007669"/>
    <property type="project" value="InterPro"/>
</dbReference>
<keyword evidence="13" id="KW-1160">Virus entry into host cell</keyword>
<feature type="transmembrane region" description="Helical" evidence="14">
    <location>
        <begin position="1316"/>
        <end position="1335"/>
    </location>
</feature>
<sequence length="1373" mass="150351">MKFLLLLSLFFPLSCAQDFSCNGHQTDTMALLRLNLPPNSTSIVSGFLPLPGESNWACIASMDNEARLFHNDSHGFFIRYVTFNGRVELGVTSTPYNSHTWSMYYTRWSNLASLRVCRWNSVFNLTNSASLVLSDDCLFKHDFHAPMRENSIVGFSWSGSRVRYYGEDGTYTFYVPNSWDTTYVRCDFRKSCGLQAVNSTNTFIVTTGSDGTITNYTVCHNCSGYLGTIFATQQGGYIPSDFDYNNWFLLTNSSSVVDGRVRSMQPLRVLCLWPVPSLLSTYKDLYFNTSLNDVECNGYSQHGLADAIRFSLNFTEDPAAALATGSIIVYTVAGNTTIYCSNSSDSSTYGIPFGATAFAMYCFANTSTINATNSYFLGVLPPNLREIVFAASGQVYINGFNYFTLPQIVGVAFNLTSDTPVDFWTVAFTTFTDVLVSVNLTQIQQVVYCDGVVNRLKCSQMVFELPDGFYSAADVSDTVLPRSVVTLPTHFDHSNVTIDVTFRSGQQCATTSQPHISITAPPCSVNITIVDAVDGAFCVSTKQFTPLLNAHDLPTSNGHTFKVYLESGDCPFSFLKLANYVSFGTFCLADKQLPGGCAISVVSELLGYKRVIGAVYVSYTHGDAIIGVPEGVVGVRELSSVVFDVCTSYNIFGRVGTGIIRLSNDSFITGILYTSDSGQLLGYKNVTTSEVYSVTPCHTPAQLAVYRQRVVAAISSDNRTYGFNNTIATPMFYYHSDGVNNCTEPVLVYSSIGVCADGAMTVVKKVDVSPQVVAPIATANISIPTNFTTSVQVEYLQISLKPVVVDCNTYVCNGNPKCLKLLSEYATACKTAEEALQLSARMEASEVNSAITYSEESYRLAENITNDVFNMSALIPSVVVGAGQGYSAKRSFVEDLLFDKVVTSGLGTVDKDYKDCSKGLSIADLACAQYYNGIMVLPGVVDAERMAMYTGSLTGAMVMGGVTAAASIPFSLAVQSRLNYVALQTDVLQRNQQILADSFNKAIGGITDALTNVNDALLQTSQAIGTIAGALNKIESVVNEQGLALSHLTKQLKNNFQAISSSIDDIYNRLDELAANAQVDRLITGRLSALNSFVAQTLTRYTQVRASRELALQKVNECVKSQTSRYGFCGNGTHLFSIVNAAPDGLIFFHTVLLPTAYVDVQAWSGVCIDAMGFVVRDFSLTLVRHDDKYLLTPRNMFEPRTPRVEDFVRINDCNVTFLNITADTLPEVFPGYVDVNKTLDDFLSSLPNRTQPDLSLDVFNQTFLNLSGEIDNLELKSQSILNTTVKLQQLIDEINSTLVDLEWLNRVENYIKWPWWVWLIIVVVLIFVVSLLVFCCIGTGCCGCCSCLAGSLGSCCGSTKLKPYEFEKVHIQ</sequence>
<evidence type="ECO:0000259" key="16">
    <source>
        <dbReference type="PROSITE" id="PS51924"/>
    </source>
</evidence>
<evidence type="ECO:0000313" key="18">
    <source>
        <dbReference type="Proteomes" id="UP000277178"/>
    </source>
</evidence>
<dbReference type="Gene3D" id="2.60.40.3130">
    <property type="match status" value="1"/>
</dbReference>
<protein>
    <submittedName>
        <fullName evidence="17">S protein</fullName>
    </submittedName>
</protein>
<dbReference type="Pfam" id="PF01600">
    <property type="entry name" value="CoV_S1"/>
    <property type="match status" value="1"/>
</dbReference>
<evidence type="ECO:0000256" key="2">
    <source>
        <dbReference type="ARBA" id="ARBA00022692"/>
    </source>
</evidence>
<keyword evidence="18" id="KW-1185">Reference proteome</keyword>
<evidence type="ECO:0000256" key="3">
    <source>
        <dbReference type="ARBA" id="ARBA00022729"/>
    </source>
</evidence>
<dbReference type="Pfam" id="PF19214">
    <property type="entry name" value="CoV_S2_C"/>
    <property type="match status" value="1"/>
</dbReference>
<evidence type="ECO:0000256" key="6">
    <source>
        <dbReference type="ARBA" id="ARBA00022870"/>
    </source>
</evidence>
<feature type="domain" description="Coronavirus spike (S) glycoprotein S2 subunit heptad repeat 2 (HR2) region profile" evidence="16">
    <location>
        <begin position="1231"/>
        <end position="1327"/>
    </location>
</feature>
<evidence type="ECO:0000256" key="7">
    <source>
        <dbReference type="ARBA" id="ARBA00022879"/>
    </source>
</evidence>
<dbReference type="PROSITE" id="PS51924">
    <property type="entry name" value="COV_S2_HR2"/>
    <property type="match status" value="1"/>
</dbReference>
<dbReference type="Pfam" id="PF19209">
    <property type="entry name" value="CoV_S1_C"/>
    <property type="match status" value="1"/>
</dbReference>
<evidence type="ECO:0000256" key="13">
    <source>
        <dbReference type="ARBA" id="ARBA00023296"/>
    </source>
</evidence>
<dbReference type="InterPro" id="IPR044874">
    <property type="entry name" value="Spike_S2_CoV_HR2"/>
</dbReference>
<gene>
    <name evidence="17" type="primary">S</name>
</gene>
<evidence type="ECO:0000313" key="17">
    <source>
        <dbReference type="EMBL" id="APD51483.1"/>
    </source>
</evidence>
<keyword evidence="10" id="KW-0175">Coiled coil</keyword>
<dbReference type="GO" id="GO:0039654">
    <property type="term" value="P:fusion of virus membrane with host endosome membrane"/>
    <property type="evidence" value="ECO:0007669"/>
    <property type="project" value="InterPro"/>
</dbReference>
<keyword evidence="1" id="KW-0945">Host-virus interaction</keyword>
<evidence type="ECO:0000256" key="11">
    <source>
        <dbReference type="ARBA" id="ARBA00023136"/>
    </source>
</evidence>
<dbReference type="InterPro" id="IPR044873">
    <property type="entry name" value="Spike_S2_CoV_HR1"/>
</dbReference>
<evidence type="ECO:0000256" key="12">
    <source>
        <dbReference type="ARBA" id="ARBA00023180"/>
    </source>
</evidence>
<evidence type="ECO:0000256" key="5">
    <source>
        <dbReference type="ARBA" id="ARBA00022844"/>
    </source>
</evidence>
<dbReference type="InterPro" id="IPR043473">
    <property type="entry name" value="S2_sf_CoV"/>
</dbReference>
<evidence type="ECO:0000259" key="15">
    <source>
        <dbReference type="PROSITE" id="PS51923"/>
    </source>
</evidence>
<dbReference type="GO" id="GO:0055036">
    <property type="term" value="C:virion membrane"/>
    <property type="evidence" value="ECO:0007669"/>
    <property type="project" value="UniProtKB-SubCell"/>
</dbReference>
<evidence type="ECO:0000256" key="1">
    <source>
        <dbReference type="ARBA" id="ARBA00022581"/>
    </source>
</evidence>
<name>A0A1L2KGD3_9ALPC</name>
<dbReference type="GO" id="GO:0044173">
    <property type="term" value="C:host cell endoplasmic reticulum-Golgi intermediate compartment membrane"/>
    <property type="evidence" value="ECO:0007669"/>
    <property type="project" value="UniProtKB-SubCell"/>
</dbReference>
<dbReference type="GO" id="GO:0016020">
    <property type="term" value="C:membrane"/>
    <property type="evidence" value="ECO:0007669"/>
    <property type="project" value="InterPro"/>
</dbReference>
<dbReference type="SUPFAM" id="SSF111474">
    <property type="entry name" value="Coronavirus S2 glycoprotein"/>
    <property type="match status" value="2"/>
</dbReference>
<dbReference type="KEGG" id="vg:55060266"/>
<keyword evidence="3" id="KW-0732">Signal</keyword>
<dbReference type="Pfam" id="PF01601">
    <property type="entry name" value="CoV_S2"/>
    <property type="match status" value="1"/>
</dbReference>
<reference evidence="17 18" key="1">
    <citation type="submission" date="2016-11" db="EMBL/GenBank/DDBJ databases">
        <title>Surveillance of bat coronaviruses in Kenya identifies relatives of human coronaviruses NL63 and 229E and their recombination history.</title>
        <authorList>
            <person name="Tao Y."/>
            <person name="Shi M."/>
            <person name="Chommanard C."/>
            <person name="Queen K."/>
            <person name="Zhang J."/>
            <person name="Markotter W."/>
            <person name="Kuzmin I.V."/>
            <person name="Holmes E.C."/>
            <person name="Tong S."/>
        </authorList>
    </citation>
    <scope>NUCLEOTIDE SEQUENCE [LARGE SCALE GENOMIC DNA]</scope>
    <source>
        <strain evidence="17 18">BtKYNL63-9b</strain>
    </source>
</reference>
<organism evidence="17 18">
    <name type="scientific">NL63-related bat coronavirus</name>
    <dbReference type="NCBI Taxonomy" id="1920748"/>
    <lineage>
        <taxon>Viruses</taxon>
        <taxon>Riboviria</taxon>
        <taxon>Orthornavirae</taxon>
        <taxon>Pisuviricota</taxon>
        <taxon>Pisoniviricetes</taxon>
        <taxon>Nidovirales</taxon>
        <taxon>Cornidovirineae</taxon>
        <taxon>Coronaviridae</taxon>
        <taxon>Orthocoronavirinae</taxon>
        <taxon>Alphacoronavirus</taxon>
        <taxon>Setracovirus</taxon>
        <taxon>Alphacoronavirus triaenopis</taxon>
        <taxon>NL63-related bat coronavirus strain BtKYNL63-9b</taxon>
    </lineage>
</organism>
<dbReference type="GO" id="GO:0046813">
    <property type="term" value="P:receptor-mediated virion attachment to host cell"/>
    <property type="evidence" value="ECO:0007669"/>
    <property type="project" value="InterPro"/>
</dbReference>
<evidence type="ECO:0000256" key="9">
    <source>
        <dbReference type="ARBA" id="ARBA00023026"/>
    </source>
</evidence>
<dbReference type="InterPro" id="IPR002552">
    <property type="entry name" value="Spike_S2_CoV"/>
</dbReference>
<dbReference type="Proteomes" id="UP000277178">
    <property type="component" value="Segment"/>
</dbReference>
<dbReference type="RefSeq" id="YP_009824967.1">
    <property type="nucleotide sequence ID" value="NC_048216.1"/>
</dbReference>
<feature type="domain" description="Coronavirus spike (S) glycoprotein S2 subunit heptad repeat 1 (HR1) region profile" evidence="15">
    <location>
        <begin position="968"/>
        <end position="1087"/>
    </location>
</feature>
<evidence type="ECO:0000256" key="10">
    <source>
        <dbReference type="ARBA" id="ARBA00023054"/>
    </source>
</evidence>
<dbReference type="GO" id="GO:0019031">
    <property type="term" value="C:viral envelope"/>
    <property type="evidence" value="ECO:0007669"/>
    <property type="project" value="UniProtKB-KW"/>
</dbReference>
<dbReference type="CDD" id="cd22369">
    <property type="entry name" value="alphaCoV_Spike_SD1-2_S1-S2_S2"/>
    <property type="match status" value="1"/>
</dbReference>
<keyword evidence="11 14" id="KW-0472">Membrane</keyword>
<dbReference type="InterPro" id="IPR002551">
    <property type="entry name" value="Spike_S1_CoV"/>
</dbReference>
<accession>A0A1L2KGD3</accession>
<dbReference type="EMBL" id="KY073745">
    <property type="protein sequence ID" value="APD51483.1"/>
    <property type="molecule type" value="Genomic_RNA"/>
</dbReference>
<dbReference type="GeneID" id="55060266"/>
<proteinExistence type="predicted"/>
<keyword evidence="6" id="KW-1043">Host membrane</keyword>
<dbReference type="Gene3D" id="1.20.5.300">
    <property type="match status" value="2"/>
</dbReference>
<evidence type="ECO:0000256" key="14">
    <source>
        <dbReference type="SAM" id="Phobius"/>
    </source>
</evidence>
<dbReference type="InterPro" id="IPR043614">
    <property type="entry name" value="Spike_S2_CoV_C"/>
</dbReference>
<dbReference type="SMR" id="A0A1L2KGD3"/>
<dbReference type="GO" id="GO:0075509">
    <property type="term" value="P:endocytosis involved in viral entry into host cell"/>
    <property type="evidence" value="ECO:0007669"/>
    <property type="project" value="InterPro"/>
</dbReference>
<evidence type="ECO:0000256" key="8">
    <source>
        <dbReference type="ARBA" id="ARBA00022989"/>
    </source>
</evidence>
<dbReference type="PROSITE" id="PS51923">
    <property type="entry name" value="COV_S2_HR1"/>
    <property type="match status" value="1"/>
</dbReference>
<keyword evidence="4" id="KW-1161">Viral attachment to host cell</keyword>
<keyword evidence="8 14" id="KW-1133">Transmembrane helix</keyword>